<dbReference type="InterPro" id="IPR003730">
    <property type="entry name" value="Cu_polyphenol_OxRdtase"/>
</dbReference>
<dbReference type="SUPFAM" id="SSF64438">
    <property type="entry name" value="CNF1/YfiH-like putative cysteine hydrolases"/>
    <property type="match status" value="1"/>
</dbReference>
<keyword evidence="6" id="KW-0378">Hydrolase</keyword>
<dbReference type="GO" id="GO:0017061">
    <property type="term" value="F:S-methyl-5-thioadenosine phosphorylase activity"/>
    <property type="evidence" value="ECO:0007669"/>
    <property type="project" value="UniProtKB-EC"/>
</dbReference>
<name>R7A4W2_9FIRM</name>
<keyword evidence="4" id="KW-0808">Transferase</keyword>
<dbReference type="CDD" id="cd16833">
    <property type="entry name" value="YfiH"/>
    <property type="match status" value="1"/>
</dbReference>
<dbReference type="Gene3D" id="3.60.140.10">
    <property type="entry name" value="CNF1/YfiH-like putative cysteine hydrolases"/>
    <property type="match status" value="1"/>
</dbReference>
<dbReference type="NCBIfam" id="TIGR00726">
    <property type="entry name" value="peptidoglycan editing factor PgeF"/>
    <property type="match status" value="1"/>
</dbReference>
<evidence type="ECO:0000256" key="7">
    <source>
        <dbReference type="ARBA" id="ARBA00022833"/>
    </source>
</evidence>
<dbReference type="InterPro" id="IPR038371">
    <property type="entry name" value="Cu_polyphenol_OxRdtase_sf"/>
</dbReference>
<evidence type="ECO:0000313" key="12">
    <source>
        <dbReference type="EMBL" id="CDD55848.1"/>
    </source>
</evidence>
<evidence type="ECO:0000313" key="13">
    <source>
        <dbReference type="Proteomes" id="UP000018141"/>
    </source>
</evidence>
<dbReference type="GO" id="GO:0016787">
    <property type="term" value="F:hydrolase activity"/>
    <property type="evidence" value="ECO:0007669"/>
    <property type="project" value="UniProtKB-KW"/>
</dbReference>
<comment type="catalytic activity">
    <reaction evidence="9">
        <text>adenosine + phosphate = alpha-D-ribose 1-phosphate + adenine</text>
        <dbReference type="Rhea" id="RHEA:27642"/>
        <dbReference type="ChEBI" id="CHEBI:16335"/>
        <dbReference type="ChEBI" id="CHEBI:16708"/>
        <dbReference type="ChEBI" id="CHEBI:43474"/>
        <dbReference type="ChEBI" id="CHEBI:57720"/>
        <dbReference type="EC" id="2.4.2.1"/>
    </reaction>
    <physiologicalReaction direction="left-to-right" evidence="9">
        <dbReference type="Rhea" id="RHEA:27643"/>
    </physiologicalReaction>
</comment>
<evidence type="ECO:0000256" key="2">
    <source>
        <dbReference type="ARBA" id="ARBA00003215"/>
    </source>
</evidence>
<keyword evidence="7" id="KW-0862">Zinc</keyword>
<sequence length="289" mass="31456">MNKIPAIKYINPSNTTVIRKTNGVAYIQSRALADIEYVKHSFSTRLGGVSGGIWSSMNLNFGRGDDEANVLANFRLYAEATGTDVDNMVYSMQTHTTNVIRVGRADCGNGVTKPQRFNDVDGLVTNEPGVCLVTTYADCVPLYFVDTKNRAIGLSHSGWRGTVGNITQVTVSLMRSEFGTKPEDIIAFIGPSICKSCYEVSGDVADKFKAAYSAEEIEDILTDKGMINKEHKYLLNLHAANVANMVNAGIPADNINVTDICTCCNPDFLYSHRASGGRRGGLCAFLELR</sequence>
<dbReference type="EMBL" id="CBHH010000020">
    <property type="protein sequence ID" value="CDD55848.1"/>
    <property type="molecule type" value="Genomic_DNA"/>
</dbReference>
<dbReference type="Pfam" id="PF02578">
    <property type="entry name" value="Cu-oxidase_4"/>
    <property type="match status" value="1"/>
</dbReference>
<comment type="caution">
    <text evidence="12">The sequence shown here is derived from an EMBL/GenBank/DDBJ whole genome shotgun (WGS) entry which is preliminary data.</text>
</comment>
<dbReference type="GO" id="GO:0005507">
    <property type="term" value="F:copper ion binding"/>
    <property type="evidence" value="ECO:0007669"/>
    <property type="project" value="TreeGrafter"/>
</dbReference>
<reference evidence="12" key="1">
    <citation type="submission" date="2012-11" db="EMBL/GenBank/DDBJ databases">
        <title>Dependencies among metagenomic species, viruses, plasmids and units of genetic variation.</title>
        <authorList>
            <person name="Nielsen H.B."/>
            <person name="Almeida M."/>
            <person name="Juncker A.S."/>
            <person name="Rasmussen S."/>
            <person name="Li J."/>
            <person name="Sunagawa S."/>
            <person name="Plichta D."/>
            <person name="Gautier L."/>
            <person name="Le Chatelier E."/>
            <person name="Peletier E."/>
            <person name="Bonde I."/>
            <person name="Nielsen T."/>
            <person name="Manichanh C."/>
            <person name="Arumugam M."/>
            <person name="Batto J."/>
            <person name="Santos M.B.Q.D."/>
            <person name="Blom N."/>
            <person name="Borruel N."/>
            <person name="Burgdorf K.S."/>
            <person name="Boumezbeur F."/>
            <person name="Casellas F."/>
            <person name="Dore J."/>
            <person name="Guarner F."/>
            <person name="Hansen T."/>
            <person name="Hildebrand F."/>
            <person name="Kaas R.S."/>
            <person name="Kennedy S."/>
            <person name="Kristiansen K."/>
            <person name="Kultima J.R."/>
            <person name="Leonard P."/>
            <person name="Levenez F."/>
            <person name="Lund O."/>
            <person name="Moumen B."/>
            <person name="Le Paslier D."/>
            <person name="Pons N."/>
            <person name="Pedersen O."/>
            <person name="Prifti E."/>
            <person name="Qin J."/>
            <person name="Raes J."/>
            <person name="Tap J."/>
            <person name="Tims S."/>
            <person name="Ussery D.W."/>
            <person name="Yamada T."/>
            <person name="MetaHit consortium"/>
            <person name="Renault P."/>
            <person name="Sicheritz-Ponten T."/>
            <person name="Bork P."/>
            <person name="Wang J."/>
            <person name="Brunak S."/>
            <person name="Ehrlich S.D."/>
        </authorList>
    </citation>
    <scope>NUCLEOTIDE SEQUENCE [LARGE SCALE GENOMIC DNA]</scope>
</reference>
<dbReference type="InterPro" id="IPR011324">
    <property type="entry name" value="Cytotoxic_necrot_fac-like_cat"/>
</dbReference>
<evidence type="ECO:0000256" key="6">
    <source>
        <dbReference type="ARBA" id="ARBA00022801"/>
    </source>
</evidence>
<comment type="catalytic activity">
    <reaction evidence="10">
        <text>S-methyl-5'-thioadenosine + phosphate = 5-(methylsulfanyl)-alpha-D-ribose 1-phosphate + adenine</text>
        <dbReference type="Rhea" id="RHEA:11852"/>
        <dbReference type="ChEBI" id="CHEBI:16708"/>
        <dbReference type="ChEBI" id="CHEBI:17509"/>
        <dbReference type="ChEBI" id="CHEBI:43474"/>
        <dbReference type="ChEBI" id="CHEBI:58533"/>
        <dbReference type="EC" id="2.4.2.28"/>
    </reaction>
    <physiologicalReaction direction="left-to-right" evidence="10">
        <dbReference type="Rhea" id="RHEA:11853"/>
    </physiologicalReaction>
</comment>
<protein>
    <recommendedName>
        <fullName evidence="11">Purine nucleoside phosphorylase</fullName>
    </recommendedName>
</protein>
<accession>R7A4W2</accession>
<dbReference type="PANTHER" id="PTHR30616:SF2">
    <property type="entry name" value="PURINE NUCLEOSIDE PHOSPHORYLASE LACC1"/>
    <property type="match status" value="1"/>
</dbReference>
<evidence type="ECO:0000256" key="1">
    <source>
        <dbReference type="ARBA" id="ARBA00000553"/>
    </source>
</evidence>
<evidence type="ECO:0000256" key="3">
    <source>
        <dbReference type="ARBA" id="ARBA00007353"/>
    </source>
</evidence>
<gene>
    <name evidence="12" type="ORF">BN656_00573</name>
</gene>
<evidence type="ECO:0000256" key="9">
    <source>
        <dbReference type="ARBA" id="ARBA00048968"/>
    </source>
</evidence>
<evidence type="ECO:0000256" key="8">
    <source>
        <dbReference type="ARBA" id="ARBA00047989"/>
    </source>
</evidence>
<evidence type="ECO:0000256" key="10">
    <source>
        <dbReference type="ARBA" id="ARBA00049893"/>
    </source>
</evidence>
<dbReference type="PANTHER" id="PTHR30616">
    <property type="entry name" value="UNCHARACTERIZED PROTEIN YFIH"/>
    <property type="match status" value="1"/>
</dbReference>
<evidence type="ECO:0000256" key="5">
    <source>
        <dbReference type="ARBA" id="ARBA00022723"/>
    </source>
</evidence>
<dbReference type="AlphaFoldDB" id="R7A4W2"/>
<organism evidence="12 13">
    <name type="scientific">Bacteroides pectinophilus CAG:437</name>
    <dbReference type="NCBI Taxonomy" id="1263051"/>
    <lineage>
        <taxon>Bacteria</taxon>
        <taxon>Bacillati</taxon>
        <taxon>Bacillota</taxon>
        <taxon>Clostridia</taxon>
        <taxon>Eubacteriales</taxon>
    </lineage>
</organism>
<comment type="catalytic activity">
    <reaction evidence="1">
        <text>inosine + phosphate = alpha-D-ribose 1-phosphate + hypoxanthine</text>
        <dbReference type="Rhea" id="RHEA:27646"/>
        <dbReference type="ChEBI" id="CHEBI:17368"/>
        <dbReference type="ChEBI" id="CHEBI:17596"/>
        <dbReference type="ChEBI" id="CHEBI:43474"/>
        <dbReference type="ChEBI" id="CHEBI:57720"/>
        <dbReference type="EC" id="2.4.2.1"/>
    </reaction>
    <physiologicalReaction direction="left-to-right" evidence="1">
        <dbReference type="Rhea" id="RHEA:27647"/>
    </physiologicalReaction>
</comment>
<comment type="catalytic activity">
    <reaction evidence="8">
        <text>adenosine + H2O + H(+) = inosine + NH4(+)</text>
        <dbReference type="Rhea" id="RHEA:24408"/>
        <dbReference type="ChEBI" id="CHEBI:15377"/>
        <dbReference type="ChEBI" id="CHEBI:15378"/>
        <dbReference type="ChEBI" id="CHEBI:16335"/>
        <dbReference type="ChEBI" id="CHEBI:17596"/>
        <dbReference type="ChEBI" id="CHEBI:28938"/>
        <dbReference type="EC" id="3.5.4.4"/>
    </reaction>
    <physiologicalReaction direction="left-to-right" evidence="8">
        <dbReference type="Rhea" id="RHEA:24409"/>
    </physiologicalReaction>
</comment>
<comment type="similarity">
    <text evidence="3 11">Belongs to the purine nucleoside phosphorylase YfiH/LACC1 family.</text>
</comment>
<comment type="function">
    <text evidence="2">Purine nucleoside enzyme that catalyzes the phosphorolysis of adenosine and inosine nucleosides, yielding D-ribose 1-phosphate and the respective free bases, adenine and hypoxanthine. Also catalyzes the phosphorolysis of S-methyl-5'-thioadenosine into adenine and S-methyl-5-thio-alpha-D-ribose 1-phosphate. Also has adenosine deaminase activity.</text>
</comment>
<evidence type="ECO:0000256" key="11">
    <source>
        <dbReference type="RuleBase" id="RU361274"/>
    </source>
</evidence>
<dbReference type="Proteomes" id="UP000018141">
    <property type="component" value="Unassembled WGS sequence"/>
</dbReference>
<keyword evidence="5" id="KW-0479">Metal-binding</keyword>
<proteinExistence type="inferred from homology"/>
<evidence type="ECO:0000256" key="4">
    <source>
        <dbReference type="ARBA" id="ARBA00022679"/>
    </source>
</evidence>